<dbReference type="EMBL" id="KQ435936">
    <property type="protein sequence ID" value="KOX68345.1"/>
    <property type="molecule type" value="Genomic_DNA"/>
</dbReference>
<protein>
    <submittedName>
        <fullName evidence="2">Uncharacterized protein</fullName>
    </submittedName>
</protein>
<sequence>MLDNATPTQGLPHTPSRITNETSADPGEKIRERESGDYSGGHVRWKMSGLGAASFVNVCCAPLWHNPSEKDCSPPRSAVYNRVILIGIVFDKLEIQTRTYISAL</sequence>
<evidence type="ECO:0000256" key="1">
    <source>
        <dbReference type="SAM" id="MobiDB-lite"/>
    </source>
</evidence>
<feature type="compositionally biased region" description="Basic and acidic residues" evidence="1">
    <location>
        <begin position="26"/>
        <end position="36"/>
    </location>
</feature>
<dbReference type="Proteomes" id="UP000053105">
    <property type="component" value="Unassembled WGS sequence"/>
</dbReference>
<feature type="region of interest" description="Disordered" evidence="1">
    <location>
        <begin position="1"/>
        <end position="39"/>
    </location>
</feature>
<evidence type="ECO:0000313" key="2">
    <source>
        <dbReference type="EMBL" id="KOX68345.1"/>
    </source>
</evidence>
<name>A0A0M8ZPB8_9HYME</name>
<feature type="compositionally biased region" description="Polar residues" evidence="1">
    <location>
        <begin position="1"/>
        <end position="23"/>
    </location>
</feature>
<dbReference type="AlphaFoldDB" id="A0A0M8ZPB8"/>
<accession>A0A0M8ZPB8</accession>
<organism evidence="2 3">
    <name type="scientific">Melipona quadrifasciata</name>
    <dbReference type="NCBI Taxonomy" id="166423"/>
    <lineage>
        <taxon>Eukaryota</taxon>
        <taxon>Metazoa</taxon>
        <taxon>Ecdysozoa</taxon>
        <taxon>Arthropoda</taxon>
        <taxon>Hexapoda</taxon>
        <taxon>Insecta</taxon>
        <taxon>Pterygota</taxon>
        <taxon>Neoptera</taxon>
        <taxon>Endopterygota</taxon>
        <taxon>Hymenoptera</taxon>
        <taxon>Apocrita</taxon>
        <taxon>Aculeata</taxon>
        <taxon>Apoidea</taxon>
        <taxon>Anthophila</taxon>
        <taxon>Apidae</taxon>
        <taxon>Melipona</taxon>
    </lineage>
</organism>
<keyword evidence="3" id="KW-1185">Reference proteome</keyword>
<reference evidence="2 3" key="1">
    <citation type="submission" date="2015-07" db="EMBL/GenBank/DDBJ databases">
        <title>The genome of Melipona quadrifasciata.</title>
        <authorList>
            <person name="Pan H."/>
            <person name="Kapheim K."/>
        </authorList>
    </citation>
    <scope>NUCLEOTIDE SEQUENCE [LARGE SCALE GENOMIC DNA]</scope>
    <source>
        <strain evidence="2">0111107301</strain>
        <tissue evidence="2">Whole body</tissue>
    </source>
</reference>
<evidence type="ECO:0000313" key="3">
    <source>
        <dbReference type="Proteomes" id="UP000053105"/>
    </source>
</evidence>
<gene>
    <name evidence="2" type="ORF">WN51_07083</name>
</gene>
<proteinExistence type="predicted"/>